<accession>A0A5E4ZNL0</accession>
<reference evidence="1 2" key="1">
    <citation type="submission" date="2019-08" db="EMBL/GenBank/DDBJ databases">
        <authorList>
            <person name="Peeters C."/>
        </authorList>
    </citation>
    <scope>NUCLEOTIDE SEQUENCE [LARGE SCALE GENOMIC DNA]</scope>
    <source>
        <strain evidence="1 2">LMG 31118</strain>
    </source>
</reference>
<dbReference type="EMBL" id="CABPSQ010000001">
    <property type="protein sequence ID" value="VVE61823.1"/>
    <property type="molecule type" value="Genomic_DNA"/>
</dbReference>
<protein>
    <submittedName>
        <fullName evidence="1">Uncharacterized protein</fullName>
    </submittedName>
</protein>
<proteinExistence type="predicted"/>
<dbReference type="RefSeq" id="WP_150623092.1">
    <property type="nucleotide sequence ID" value="NZ_CABPSQ010000001.1"/>
</dbReference>
<evidence type="ECO:0000313" key="1">
    <source>
        <dbReference type="EMBL" id="VVE61823.1"/>
    </source>
</evidence>
<dbReference type="AlphaFoldDB" id="A0A5E4ZNL0"/>
<organism evidence="1 2">
    <name type="scientific">Pandoraea captiosa</name>
    <dbReference type="NCBI Taxonomy" id="2508302"/>
    <lineage>
        <taxon>Bacteria</taxon>
        <taxon>Pseudomonadati</taxon>
        <taxon>Pseudomonadota</taxon>
        <taxon>Betaproteobacteria</taxon>
        <taxon>Burkholderiales</taxon>
        <taxon>Burkholderiaceae</taxon>
        <taxon>Pandoraea</taxon>
    </lineage>
</organism>
<keyword evidence="2" id="KW-1185">Reference proteome</keyword>
<sequence>MSDLPYLDPAAFRALAVSAGTLSTECQCTKTPLDGWATLPNSMPDAQLEVIGTLLDPQEIQAGREPTFVEYHPNGTSYWHADAPIAPRYFPYNRANVCRCRECERLYLRYQEGGGYFVDQRIRQVNPALIVDATPDPA</sequence>
<name>A0A5E4ZNL0_9BURK</name>
<dbReference type="Proteomes" id="UP000414136">
    <property type="component" value="Unassembled WGS sequence"/>
</dbReference>
<evidence type="ECO:0000313" key="2">
    <source>
        <dbReference type="Proteomes" id="UP000414136"/>
    </source>
</evidence>
<dbReference type="OrthoDB" id="6888798at2"/>
<gene>
    <name evidence="1" type="ORF">PCA31118_00791</name>
</gene>